<accession>A0ABU7KSH5</accession>
<name>A0ABU7KSH5_9ACTN</name>
<feature type="region of interest" description="Disordered" evidence="1">
    <location>
        <begin position="52"/>
        <end position="99"/>
    </location>
</feature>
<keyword evidence="2" id="KW-0812">Transmembrane</keyword>
<protein>
    <submittedName>
        <fullName evidence="3">DUF3099 domain-containing protein</fullName>
    </submittedName>
</protein>
<gene>
    <name evidence="3" type="ORF">Q8A49_17165</name>
</gene>
<sequence length="99" mass="9898">MRRRVRQYGILMGVCLVLFAGSLPVYHVFGTGWAVAMCAVASVLPPVAATLGNLADPADPQDRGARFGPNADPGGGSGDGPDDGDPGDGDGPGRAPGPP</sequence>
<proteinExistence type="predicted"/>
<evidence type="ECO:0000256" key="1">
    <source>
        <dbReference type="SAM" id="MobiDB-lite"/>
    </source>
</evidence>
<dbReference type="EMBL" id="JAUUCC010000042">
    <property type="protein sequence ID" value="MEE2052232.1"/>
    <property type="molecule type" value="Genomic_DNA"/>
</dbReference>
<evidence type="ECO:0000313" key="3">
    <source>
        <dbReference type="EMBL" id="MEE2052232.1"/>
    </source>
</evidence>
<dbReference type="Proteomes" id="UP001348641">
    <property type="component" value="Unassembled WGS sequence"/>
</dbReference>
<keyword evidence="2" id="KW-1133">Transmembrane helix</keyword>
<feature type="transmembrane region" description="Helical" evidence="2">
    <location>
        <begin position="7"/>
        <end position="26"/>
    </location>
</feature>
<evidence type="ECO:0000313" key="4">
    <source>
        <dbReference type="Proteomes" id="UP001348641"/>
    </source>
</evidence>
<organism evidence="3 4">
    <name type="scientific">Nocardiopsis tropica</name>
    <dbReference type="NCBI Taxonomy" id="109330"/>
    <lineage>
        <taxon>Bacteria</taxon>
        <taxon>Bacillati</taxon>
        <taxon>Actinomycetota</taxon>
        <taxon>Actinomycetes</taxon>
        <taxon>Streptosporangiales</taxon>
        <taxon>Nocardiopsidaceae</taxon>
        <taxon>Nocardiopsis</taxon>
    </lineage>
</organism>
<comment type="caution">
    <text evidence="3">The sequence shown here is derived from an EMBL/GenBank/DDBJ whole genome shotgun (WGS) entry which is preliminary data.</text>
</comment>
<evidence type="ECO:0000256" key="2">
    <source>
        <dbReference type="SAM" id="Phobius"/>
    </source>
</evidence>
<dbReference type="Pfam" id="PF11298">
    <property type="entry name" value="DUF3099"/>
    <property type="match status" value="1"/>
</dbReference>
<feature type="compositionally biased region" description="Gly residues" evidence="1">
    <location>
        <begin position="89"/>
        <end position="99"/>
    </location>
</feature>
<dbReference type="RefSeq" id="WP_330159277.1">
    <property type="nucleotide sequence ID" value="NZ_BAAAJA010000003.1"/>
</dbReference>
<feature type="transmembrane region" description="Helical" evidence="2">
    <location>
        <begin position="32"/>
        <end position="54"/>
    </location>
</feature>
<dbReference type="InterPro" id="IPR021449">
    <property type="entry name" value="DUF3099"/>
</dbReference>
<reference evidence="3 4" key="1">
    <citation type="submission" date="2023-07" db="EMBL/GenBank/DDBJ databases">
        <authorList>
            <person name="Girao M."/>
            <person name="Carvalho M.F."/>
        </authorList>
    </citation>
    <scope>NUCLEOTIDE SEQUENCE [LARGE SCALE GENOMIC DNA]</scope>
    <source>
        <strain evidence="3 4">66/93</strain>
    </source>
</reference>
<keyword evidence="2" id="KW-0472">Membrane</keyword>